<feature type="signal peptide" evidence="1">
    <location>
        <begin position="1"/>
        <end position="31"/>
    </location>
</feature>
<feature type="chain" id="PRO_5046165327" evidence="1">
    <location>
        <begin position="32"/>
        <end position="131"/>
    </location>
</feature>
<dbReference type="PROSITE" id="PS51318">
    <property type="entry name" value="TAT"/>
    <property type="match status" value="1"/>
</dbReference>
<dbReference type="Proteomes" id="UP001597183">
    <property type="component" value="Unassembled WGS sequence"/>
</dbReference>
<reference evidence="3" key="1">
    <citation type="journal article" date="2019" name="Int. J. Syst. Evol. Microbiol.">
        <title>The Global Catalogue of Microorganisms (GCM) 10K type strain sequencing project: providing services to taxonomists for standard genome sequencing and annotation.</title>
        <authorList>
            <consortium name="The Broad Institute Genomics Platform"/>
            <consortium name="The Broad Institute Genome Sequencing Center for Infectious Disease"/>
            <person name="Wu L."/>
            <person name="Ma J."/>
        </authorList>
    </citation>
    <scope>NUCLEOTIDE SEQUENCE [LARGE SCALE GENOMIC DNA]</scope>
    <source>
        <strain evidence="3">CCM 7526</strain>
    </source>
</reference>
<protein>
    <submittedName>
        <fullName evidence="2">Uncharacterized protein</fullName>
    </submittedName>
</protein>
<evidence type="ECO:0000313" key="2">
    <source>
        <dbReference type="EMBL" id="MFD1365229.1"/>
    </source>
</evidence>
<dbReference type="RefSeq" id="WP_317795465.1">
    <property type="nucleotide sequence ID" value="NZ_AP028461.1"/>
</dbReference>
<dbReference type="EMBL" id="JBHTMK010000008">
    <property type="protein sequence ID" value="MFD1365229.1"/>
    <property type="molecule type" value="Genomic_DNA"/>
</dbReference>
<accession>A0ABW4A3D8</accession>
<dbReference type="InterPro" id="IPR006311">
    <property type="entry name" value="TAT_signal"/>
</dbReference>
<name>A0ABW4A3D8_9ACTN</name>
<evidence type="ECO:0000313" key="3">
    <source>
        <dbReference type="Proteomes" id="UP001597183"/>
    </source>
</evidence>
<proteinExistence type="predicted"/>
<keyword evidence="3" id="KW-1185">Reference proteome</keyword>
<evidence type="ECO:0000256" key="1">
    <source>
        <dbReference type="SAM" id="SignalP"/>
    </source>
</evidence>
<sequence length="131" mass="13947">MRSRRLGRKATAVAVAGTVAGGLMFAGAAHAAVYTKESNGVVAQLDTAPGNGSKAWMWGYAPNGVSFGVVQYQFYNGQVGHFDVRANSARSVNLDTSVWRIRACAVYQVNNGKPPSQGGGYIEDWRCSGWS</sequence>
<gene>
    <name evidence="2" type="ORF">ACFQ5G_07735</name>
</gene>
<keyword evidence="1" id="KW-0732">Signal</keyword>
<organism evidence="2 3">
    <name type="scientific">Actinoplanes sichuanensis</name>
    <dbReference type="NCBI Taxonomy" id="512349"/>
    <lineage>
        <taxon>Bacteria</taxon>
        <taxon>Bacillati</taxon>
        <taxon>Actinomycetota</taxon>
        <taxon>Actinomycetes</taxon>
        <taxon>Micromonosporales</taxon>
        <taxon>Micromonosporaceae</taxon>
        <taxon>Actinoplanes</taxon>
    </lineage>
</organism>
<comment type="caution">
    <text evidence="2">The sequence shown here is derived from an EMBL/GenBank/DDBJ whole genome shotgun (WGS) entry which is preliminary data.</text>
</comment>